<feature type="chain" id="PRO_5033033641" evidence="1">
    <location>
        <begin position="21"/>
        <end position="286"/>
    </location>
</feature>
<name>A0A834G5Q3_RHOSS</name>
<comment type="caution">
    <text evidence="2">The sequence shown here is derived from an EMBL/GenBank/DDBJ whole genome shotgun (WGS) entry which is preliminary data.</text>
</comment>
<dbReference type="EMBL" id="WJXA01000011">
    <property type="protein sequence ID" value="KAF7126494.1"/>
    <property type="molecule type" value="Genomic_DNA"/>
</dbReference>
<organism evidence="2 3">
    <name type="scientific">Rhododendron simsii</name>
    <name type="common">Sims's rhododendron</name>
    <dbReference type="NCBI Taxonomy" id="118357"/>
    <lineage>
        <taxon>Eukaryota</taxon>
        <taxon>Viridiplantae</taxon>
        <taxon>Streptophyta</taxon>
        <taxon>Embryophyta</taxon>
        <taxon>Tracheophyta</taxon>
        <taxon>Spermatophyta</taxon>
        <taxon>Magnoliopsida</taxon>
        <taxon>eudicotyledons</taxon>
        <taxon>Gunneridae</taxon>
        <taxon>Pentapetalae</taxon>
        <taxon>asterids</taxon>
        <taxon>Ericales</taxon>
        <taxon>Ericaceae</taxon>
        <taxon>Ericoideae</taxon>
        <taxon>Rhodoreae</taxon>
        <taxon>Rhododendron</taxon>
    </lineage>
</organism>
<dbReference type="Proteomes" id="UP000626092">
    <property type="component" value="Unassembled WGS sequence"/>
</dbReference>
<gene>
    <name evidence="2" type="ORF">RHSIM_Rhsim11G0078000</name>
</gene>
<dbReference type="AlphaFoldDB" id="A0A834G5Q3"/>
<protein>
    <submittedName>
        <fullName evidence="2">Uncharacterized protein</fullName>
    </submittedName>
</protein>
<feature type="signal peptide" evidence="1">
    <location>
        <begin position="1"/>
        <end position="20"/>
    </location>
</feature>
<accession>A0A834G5Q3</accession>
<evidence type="ECO:0000313" key="2">
    <source>
        <dbReference type="EMBL" id="KAF7126494.1"/>
    </source>
</evidence>
<evidence type="ECO:0000256" key="1">
    <source>
        <dbReference type="SAM" id="SignalP"/>
    </source>
</evidence>
<evidence type="ECO:0000313" key="3">
    <source>
        <dbReference type="Proteomes" id="UP000626092"/>
    </source>
</evidence>
<keyword evidence="3" id="KW-1185">Reference proteome</keyword>
<proteinExistence type="predicted"/>
<reference evidence="2" key="1">
    <citation type="submission" date="2019-11" db="EMBL/GenBank/DDBJ databases">
        <authorList>
            <person name="Liu Y."/>
            <person name="Hou J."/>
            <person name="Li T.-Q."/>
            <person name="Guan C.-H."/>
            <person name="Wu X."/>
            <person name="Wu H.-Z."/>
            <person name="Ling F."/>
            <person name="Zhang R."/>
            <person name="Shi X.-G."/>
            <person name="Ren J.-P."/>
            <person name="Chen E.-F."/>
            <person name="Sun J.-M."/>
        </authorList>
    </citation>
    <scope>NUCLEOTIDE SEQUENCE</scope>
    <source>
        <strain evidence="2">Adult_tree_wgs_1</strain>
        <tissue evidence="2">Leaves</tissue>
    </source>
</reference>
<sequence>MPRGKCSLLFLIGSVSNCLCGPSAWLYEQVSENPSGQSPGPSVWRSPSNERVLENASGPIRGASVEMPTGIGAADDSLTYLLEYTTGLGPLAPRLGPLAPRLCPLAFSKTRSYDGDLHILAPRLCPLGLTEKLVKKEKLVPENELGKEKEDWVLQGTYFRNFDKHYNEPSENKALSWSGLVSLGSGKLAAIWEAEGDVPRHMRVYCSVIEVSAFAAYPLSCSSYCLRGSMIHNCLAVFPTETRQRTLENVCKDSTAVASSNIDRQASSRKNITEQKIKYMKNLLRN</sequence>
<keyword evidence="1" id="KW-0732">Signal</keyword>